<gene>
    <name evidence="2" type="ORF">DWW02_08895</name>
</gene>
<dbReference type="SUPFAM" id="SSF53850">
    <property type="entry name" value="Periplasmic binding protein-like II"/>
    <property type="match status" value="1"/>
</dbReference>
<feature type="compositionally biased region" description="Basic and acidic residues" evidence="1">
    <location>
        <begin position="24"/>
        <end position="33"/>
    </location>
</feature>
<dbReference type="InterPro" id="IPR050490">
    <property type="entry name" value="Bact_solute-bd_prot1"/>
</dbReference>
<dbReference type="PANTHER" id="PTHR43649">
    <property type="entry name" value="ARABINOSE-BINDING PROTEIN-RELATED"/>
    <property type="match status" value="1"/>
</dbReference>
<proteinExistence type="predicted"/>
<comment type="caution">
    <text evidence="2">The sequence shown here is derived from an EMBL/GenBank/DDBJ whole genome shotgun (WGS) entry which is preliminary data.</text>
</comment>
<reference evidence="2 3" key="1">
    <citation type="submission" date="2018-08" db="EMBL/GenBank/DDBJ databases">
        <title>A genome reference for cultivated species of the human gut microbiota.</title>
        <authorList>
            <person name="Zou Y."/>
            <person name="Xue W."/>
            <person name="Luo G."/>
        </authorList>
    </citation>
    <scope>NUCLEOTIDE SEQUENCE [LARGE SCALE GENOMIC DNA]</scope>
    <source>
        <strain evidence="2 3">AF14-18</strain>
    </source>
</reference>
<evidence type="ECO:0000256" key="1">
    <source>
        <dbReference type="SAM" id="MobiDB-lite"/>
    </source>
</evidence>
<dbReference type="InterPro" id="IPR006059">
    <property type="entry name" value="SBP"/>
</dbReference>
<evidence type="ECO:0000313" key="3">
    <source>
        <dbReference type="Proteomes" id="UP000284543"/>
    </source>
</evidence>
<feature type="region of interest" description="Disordered" evidence="1">
    <location>
        <begin position="1"/>
        <end position="37"/>
    </location>
</feature>
<dbReference type="Proteomes" id="UP000284543">
    <property type="component" value="Unassembled WGS sequence"/>
</dbReference>
<sequence>MGRVQMSTEEKTGRRARDRKKKNWREESFETTKSHSRPAVSRMSASILLLAGLLFMVTGCSPAAPPGSVSRQDPEVKIRVVCSSGDIRWKSGMENAAEAFMKSNQDIKVELYFMPEAENQTYARRLEVLAAQGEFNDIVELRETDSLVQAGLLAPMPEEVYSLVENPGTCGGICYGVPLYTTTLGMIYNAEIFERLGLCAPRTYEEFLRVCATLKASGYDAIALGAAGDRHMKYWGNYLFCNYIASGDGQACWTKEKAAEMLGDFRDLASRGYINSRYRAVTDRETARAISTRQAVMVYAGPQMLQQIENLNPQIRLGFFFLPGKNGTVYAMDDRSVQWGISSLTAGDGKKMDACARFLQFCYSEGVYETILEIMNGNSVTVRRVNMPDTPDRKIMEAAYEGSPVHTEFLLKDAQPPDGFIECYDRMLVETLWGGTSISSLADNMLERWEEP</sequence>
<dbReference type="Gene3D" id="3.40.190.10">
    <property type="entry name" value="Periplasmic binding protein-like II"/>
    <property type="match status" value="2"/>
</dbReference>
<protein>
    <submittedName>
        <fullName evidence="2">Carbohydrate ABC transporter substrate-binding protein</fullName>
    </submittedName>
</protein>
<dbReference type="PANTHER" id="PTHR43649:SF12">
    <property type="entry name" value="DIACETYLCHITOBIOSE BINDING PROTEIN DASA"/>
    <property type="match status" value="1"/>
</dbReference>
<dbReference type="AlphaFoldDB" id="A0A412Z9F4"/>
<dbReference type="Pfam" id="PF01547">
    <property type="entry name" value="SBP_bac_1"/>
    <property type="match status" value="1"/>
</dbReference>
<evidence type="ECO:0000313" key="2">
    <source>
        <dbReference type="EMBL" id="RGV76673.1"/>
    </source>
</evidence>
<dbReference type="EMBL" id="QRZM01000003">
    <property type="protein sequence ID" value="RGV76673.1"/>
    <property type="molecule type" value="Genomic_DNA"/>
</dbReference>
<name>A0A412Z9F4_9FIRM</name>
<accession>A0A412Z9F4</accession>
<organism evidence="2 3">
    <name type="scientific">Enterocloster bolteae</name>
    <dbReference type="NCBI Taxonomy" id="208479"/>
    <lineage>
        <taxon>Bacteria</taxon>
        <taxon>Bacillati</taxon>
        <taxon>Bacillota</taxon>
        <taxon>Clostridia</taxon>
        <taxon>Lachnospirales</taxon>
        <taxon>Lachnospiraceae</taxon>
        <taxon>Enterocloster</taxon>
    </lineage>
</organism>